<organism evidence="2 3">
    <name type="scientific">Escallonia herrerae</name>
    <dbReference type="NCBI Taxonomy" id="1293975"/>
    <lineage>
        <taxon>Eukaryota</taxon>
        <taxon>Viridiplantae</taxon>
        <taxon>Streptophyta</taxon>
        <taxon>Embryophyta</taxon>
        <taxon>Tracheophyta</taxon>
        <taxon>Spermatophyta</taxon>
        <taxon>Magnoliopsida</taxon>
        <taxon>eudicotyledons</taxon>
        <taxon>Gunneridae</taxon>
        <taxon>Pentapetalae</taxon>
        <taxon>asterids</taxon>
        <taxon>campanulids</taxon>
        <taxon>Escalloniales</taxon>
        <taxon>Escalloniaceae</taxon>
        <taxon>Escallonia</taxon>
    </lineage>
</organism>
<dbReference type="Pfam" id="PF03478">
    <property type="entry name" value="Beta-prop_KIB1-4"/>
    <property type="match status" value="1"/>
</dbReference>
<dbReference type="EMBL" id="JAVXUP010000233">
    <property type="protein sequence ID" value="KAK3033449.1"/>
    <property type="molecule type" value="Genomic_DNA"/>
</dbReference>
<dbReference type="AlphaFoldDB" id="A0AA89B869"/>
<gene>
    <name evidence="2" type="ORF">RJ639_033053</name>
</gene>
<accession>A0AA89B869</accession>
<dbReference type="Proteomes" id="UP001188597">
    <property type="component" value="Unassembled WGS sequence"/>
</dbReference>
<feature type="domain" description="KIB1-4 beta-propeller" evidence="1">
    <location>
        <begin position="88"/>
        <end position="271"/>
    </location>
</feature>
<name>A0AA89B869_9ASTE</name>
<protein>
    <recommendedName>
        <fullName evidence="1">KIB1-4 beta-propeller domain-containing protein</fullName>
    </recommendedName>
</protein>
<sequence length="307" mass="34080">MINLYTGMKIRCENLKKLAEHEKKCYGATQNRKCHGQQAAKKAIIDRLRIKHAVAAPYVAPAPAAPYVFSCCTECHSCSRTIDDIGLSFGFSSLPTSSDCQVVGLTLPICVRRFGVCVTRPGKSTWDHFEVDETPDPYRNSLIFCNNEFHMLGIDGNLADFYVGEEQGYSWEIVGVPKTHGNSTNQKFLLGVPKTHGNSTTQKFLLECGGDLLSVFVEKFGSRVQVLRLNRAKPSWDEVDSLGEYMIFVSGSSSFSAVAKIAGMENKIYFPRIFGNNIHCLSFSGCAQVSHLWEQGADDESQRHCRA</sequence>
<evidence type="ECO:0000313" key="2">
    <source>
        <dbReference type="EMBL" id="KAK3033449.1"/>
    </source>
</evidence>
<evidence type="ECO:0000313" key="3">
    <source>
        <dbReference type="Proteomes" id="UP001188597"/>
    </source>
</evidence>
<reference evidence="2" key="1">
    <citation type="submission" date="2022-12" db="EMBL/GenBank/DDBJ databases">
        <title>Draft genome assemblies for two species of Escallonia (Escalloniales).</title>
        <authorList>
            <person name="Chanderbali A."/>
            <person name="Dervinis C."/>
            <person name="Anghel I."/>
            <person name="Soltis D."/>
            <person name="Soltis P."/>
            <person name="Zapata F."/>
        </authorList>
    </citation>
    <scope>NUCLEOTIDE SEQUENCE</scope>
    <source>
        <strain evidence="2">UCBG64.0493</strain>
        <tissue evidence="2">Leaf</tissue>
    </source>
</reference>
<keyword evidence="3" id="KW-1185">Reference proteome</keyword>
<proteinExistence type="predicted"/>
<dbReference type="PANTHER" id="PTHR33127:SF35">
    <property type="entry name" value="F-BOX DOMAIN-CONTAINING PROTEIN"/>
    <property type="match status" value="1"/>
</dbReference>
<dbReference type="InterPro" id="IPR005174">
    <property type="entry name" value="KIB1-4_b-propeller"/>
</dbReference>
<dbReference type="PANTHER" id="PTHR33127">
    <property type="entry name" value="TRANSMEMBRANE PROTEIN"/>
    <property type="match status" value="1"/>
</dbReference>
<comment type="caution">
    <text evidence="2">The sequence shown here is derived from an EMBL/GenBank/DDBJ whole genome shotgun (WGS) entry which is preliminary data.</text>
</comment>
<evidence type="ECO:0000259" key="1">
    <source>
        <dbReference type="Pfam" id="PF03478"/>
    </source>
</evidence>